<dbReference type="Pfam" id="PF00903">
    <property type="entry name" value="Glyoxalase"/>
    <property type="match status" value="1"/>
</dbReference>
<sequence>MQHTSPGAPCWIELVTPDRDRAVAFYGSLFGWTAGEESEEFGGYSMFLKDDKPVAGLMPEVPELTGPPTWSVSLATPDAEKTAARAVEHGGSVVVPPMEIADLGTMVVVTDSSGMGHAGWQADTFRGIDTSEQVGEPIWFEAYSQAFATTRDFLRDVFDWRIQMQGDSDEFRYATNGPQETATAGLMDATMFGEGFQPTWTFYVKVDDMDATVAKVEELGGTVLQGPDDTPYGVLTAVADPNGQAFKVMVPPRAP</sequence>
<reference evidence="3" key="1">
    <citation type="journal article" date="2019" name="Int. J. Syst. Evol. Microbiol.">
        <title>The Global Catalogue of Microorganisms (GCM) 10K type strain sequencing project: providing services to taxonomists for standard genome sequencing and annotation.</title>
        <authorList>
            <consortium name="The Broad Institute Genomics Platform"/>
            <consortium name="The Broad Institute Genome Sequencing Center for Infectious Disease"/>
            <person name="Wu L."/>
            <person name="Ma J."/>
        </authorList>
    </citation>
    <scope>NUCLEOTIDE SEQUENCE [LARGE SCALE GENOMIC DNA]</scope>
    <source>
        <strain evidence="3">YIM 94188</strain>
    </source>
</reference>
<dbReference type="InterPro" id="IPR004360">
    <property type="entry name" value="Glyas_Fos-R_dOase_dom"/>
</dbReference>
<protein>
    <submittedName>
        <fullName evidence="2">VOC family protein</fullName>
    </submittedName>
</protein>
<evidence type="ECO:0000259" key="1">
    <source>
        <dbReference type="PROSITE" id="PS51819"/>
    </source>
</evidence>
<dbReference type="PANTHER" id="PTHR33993">
    <property type="entry name" value="GLYOXALASE-RELATED"/>
    <property type="match status" value="1"/>
</dbReference>
<dbReference type="InterPro" id="IPR052164">
    <property type="entry name" value="Anthracycline_SecMetBiosynth"/>
</dbReference>
<dbReference type="CDD" id="cd07247">
    <property type="entry name" value="SgaA_N_like"/>
    <property type="match status" value="2"/>
</dbReference>
<name>A0ABW0ZGT5_9ACTN</name>
<proteinExistence type="predicted"/>
<dbReference type="EMBL" id="JBHSNS010000001">
    <property type="protein sequence ID" value="MFC5727900.1"/>
    <property type="molecule type" value="Genomic_DNA"/>
</dbReference>
<evidence type="ECO:0000313" key="2">
    <source>
        <dbReference type="EMBL" id="MFC5727900.1"/>
    </source>
</evidence>
<gene>
    <name evidence="2" type="ORF">ACFPQB_03160</name>
</gene>
<dbReference type="PROSITE" id="PS51819">
    <property type="entry name" value="VOC"/>
    <property type="match status" value="2"/>
</dbReference>
<feature type="domain" description="VOC" evidence="1">
    <location>
        <begin position="136"/>
        <end position="251"/>
    </location>
</feature>
<evidence type="ECO:0000313" key="3">
    <source>
        <dbReference type="Proteomes" id="UP001596072"/>
    </source>
</evidence>
<dbReference type="InterPro" id="IPR029068">
    <property type="entry name" value="Glyas_Bleomycin-R_OHBP_Dase"/>
</dbReference>
<dbReference type="PANTHER" id="PTHR33993:SF10">
    <property type="entry name" value="CONSERVED PROTEIN"/>
    <property type="match status" value="1"/>
</dbReference>
<dbReference type="RefSeq" id="WP_136432437.1">
    <property type="nucleotide sequence ID" value="NZ_JBHSNS010000001.1"/>
</dbReference>
<feature type="domain" description="VOC" evidence="1">
    <location>
        <begin position="8"/>
        <end position="122"/>
    </location>
</feature>
<accession>A0ABW0ZGT5</accession>
<comment type="caution">
    <text evidence="2">The sequence shown here is derived from an EMBL/GenBank/DDBJ whole genome shotgun (WGS) entry which is preliminary data.</text>
</comment>
<dbReference type="Gene3D" id="3.10.180.10">
    <property type="entry name" value="2,3-Dihydroxybiphenyl 1,2-Dioxygenase, domain 1"/>
    <property type="match status" value="2"/>
</dbReference>
<dbReference type="InterPro" id="IPR037523">
    <property type="entry name" value="VOC_core"/>
</dbReference>
<organism evidence="2 3">
    <name type="scientific">Nocardioides vastitatis</name>
    <dbReference type="NCBI Taxonomy" id="2568655"/>
    <lineage>
        <taxon>Bacteria</taxon>
        <taxon>Bacillati</taxon>
        <taxon>Actinomycetota</taxon>
        <taxon>Actinomycetes</taxon>
        <taxon>Propionibacteriales</taxon>
        <taxon>Nocardioidaceae</taxon>
        <taxon>Nocardioides</taxon>
    </lineage>
</organism>
<dbReference type="Pfam" id="PF18029">
    <property type="entry name" value="Glyoxalase_6"/>
    <property type="match status" value="1"/>
</dbReference>
<dbReference type="Proteomes" id="UP001596072">
    <property type="component" value="Unassembled WGS sequence"/>
</dbReference>
<keyword evidence="3" id="KW-1185">Reference proteome</keyword>
<dbReference type="InterPro" id="IPR041581">
    <property type="entry name" value="Glyoxalase_6"/>
</dbReference>
<dbReference type="SUPFAM" id="SSF54593">
    <property type="entry name" value="Glyoxalase/Bleomycin resistance protein/Dihydroxybiphenyl dioxygenase"/>
    <property type="match status" value="2"/>
</dbReference>